<dbReference type="InterPro" id="IPR036388">
    <property type="entry name" value="WH-like_DNA-bd_sf"/>
</dbReference>
<dbReference type="GO" id="GO:0003677">
    <property type="term" value="F:DNA binding"/>
    <property type="evidence" value="ECO:0007669"/>
    <property type="project" value="UniProtKB-KW"/>
</dbReference>
<dbReference type="EMBL" id="JAEQMY010000029">
    <property type="protein sequence ID" value="MBL0405877.1"/>
    <property type="molecule type" value="Genomic_DNA"/>
</dbReference>
<comment type="caution">
    <text evidence="6">The sequence shown here is derived from an EMBL/GenBank/DDBJ whole genome shotgun (WGS) entry which is preliminary data.</text>
</comment>
<evidence type="ECO:0000256" key="4">
    <source>
        <dbReference type="SAM" id="MobiDB-lite"/>
    </source>
</evidence>
<dbReference type="SUPFAM" id="SSF46785">
    <property type="entry name" value="Winged helix' DNA-binding domain"/>
    <property type="match status" value="1"/>
</dbReference>
<feature type="region of interest" description="Disordered" evidence="4">
    <location>
        <begin position="230"/>
        <end position="266"/>
    </location>
</feature>
<dbReference type="SMART" id="SM00345">
    <property type="entry name" value="HTH_GNTR"/>
    <property type="match status" value="1"/>
</dbReference>
<feature type="domain" description="HTH gntR-type" evidence="5">
    <location>
        <begin position="9"/>
        <end position="77"/>
    </location>
</feature>
<dbReference type="CDD" id="cd07377">
    <property type="entry name" value="WHTH_GntR"/>
    <property type="match status" value="1"/>
</dbReference>
<keyword evidence="7" id="KW-1185">Reference proteome</keyword>
<dbReference type="InterPro" id="IPR008920">
    <property type="entry name" value="TF_FadR/GntR_C"/>
</dbReference>
<dbReference type="InterPro" id="IPR011711">
    <property type="entry name" value="GntR_C"/>
</dbReference>
<dbReference type="GO" id="GO:0003700">
    <property type="term" value="F:DNA-binding transcription factor activity"/>
    <property type="evidence" value="ECO:0007669"/>
    <property type="project" value="InterPro"/>
</dbReference>
<keyword evidence="1" id="KW-0805">Transcription regulation</keyword>
<keyword evidence="3" id="KW-0804">Transcription</keyword>
<reference evidence="6" key="1">
    <citation type="submission" date="2021-01" db="EMBL/GenBank/DDBJ databases">
        <title>Microvirga sp.</title>
        <authorList>
            <person name="Kim M.K."/>
        </authorList>
    </citation>
    <scope>NUCLEOTIDE SEQUENCE</scope>
    <source>
        <strain evidence="6">5420S-16</strain>
    </source>
</reference>
<dbReference type="PANTHER" id="PTHR43537">
    <property type="entry name" value="TRANSCRIPTIONAL REGULATOR, GNTR FAMILY"/>
    <property type="match status" value="1"/>
</dbReference>
<keyword evidence="2" id="KW-0238">DNA-binding</keyword>
<evidence type="ECO:0000256" key="2">
    <source>
        <dbReference type="ARBA" id="ARBA00023125"/>
    </source>
</evidence>
<dbReference type="Proteomes" id="UP000605848">
    <property type="component" value="Unassembled WGS sequence"/>
</dbReference>
<dbReference type="InterPro" id="IPR036390">
    <property type="entry name" value="WH_DNA-bd_sf"/>
</dbReference>
<dbReference type="Pfam" id="PF07729">
    <property type="entry name" value="FCD"/>
    <property type="match status" value="1"/>
</dbReference>
<dbReference type="PANTHER" id="PTHR43537:SF5">
    <property type="entry name" value="UXU OPERON TRANSCRIPTIONAL REGULATOR"/>
    <property type="match status" value="1"/>
</dbReference>
<accession>A0A936ZA66</accession>
<dbReference type="Gene3D" id="1.10.10.10">
    <property type="entry name" value="Winged helix-like DNA-binding domain superfamily/Winged helix DNA-binding domain"/>
    <property type="match status" value="1"/>
</dbReference>
<sequence length="266" mass="29571">MSFKVDESRRLYRQIAKHLRDLIDSGEYPIGGRLPSERELADRFQVSRTSVREALIALEVEGLVRINVGSGIYVLGPSALRLAIPSGDASIEGPFEILHAREILEPPVAAEAAVLADPEQVGTLDQILAQMEQSGGSDKWISLDREFHVAIAASLSNGTLARFIGQLFDLRMNPYFRRLASYFEDASTWSQALAEHRVIRDAIAAGDPEAARQAMRQHLRLSQERFSRGFGETAVPSHRSGKVTPVLRSRAESPRELQTKTSRRKI</sequence>
<evidence type="ECO:0000256" key="3">
    <source>
        <dbReference type="ARBA" id="ARBA00023163"/>
    </source>
</evidence>
<evidence type="ECO:0000313" key="6">
    <source>
        <dbReference type="EMBL" id="MBL0405877.1"/>
    </source>
</evidence>
<dbReference type="AlphaFoldDB" id="A0A936ZA66"/>
<dbReference type="PROSITE" id="PS50949">
    <property type="entry name" value="HTH_GNTR"/>
    <property type="match status" value="1"/>
</dbReference>
<dbReference type="Pfam" id="PF00392">
    <property type="entry name" value="GntR"/>
    <property type="match status" value="1"/>
</dbReference>
<proteinExistence type="predicted"/>
<protein>
    <submittedName>
        <fullName evidence="6">FadR family transcriptional regulator</fullName>
    </submittedName>
</protein>
<evidence type="ECO:0000313" key="7">
    <source>
        <dbReference type="Proteomes" id="UP000605848"/>
    </source>
</evidence>
<dbReference type="PRINTS" id="PR00035">
    <property type="entry name" value="HTHGNTR"/>
</dbReference>
<evidence type="ECO:0000256" key="1">
    <source>
        <dbReference type="ARBA" id="ARBA00023015"/>
    </source>
</evidence>
<evidence type="ECO:0000259" key="5">
    <source>
        <dbReference type="PROSITE" id="PS50949"/>
    </source>
</evidence>
<feature type="compositionally biased region" description="Basic and acidic residues" evidence="4">
    <location>
        <begin position="249"/>
        <end position="258"/>
    </location>
</feature>
<dbReference type="InterPro" id="IPR000524">
    <property type="entry name" value="Tscrpt_reg_HTH_GntR"/>
</dbReference>
<name>A0A936ZA66_9HYPH</name>
<dbReference type="SMART" id="SM00895">
    <property type="entry name" value="FCD"/>
    <property type="match status" value="1"/>
</dbReference>
<dbReference type="Gene3D" id="1.20.120.530">
    <property type="entry name" value="GntR ligand-binding domain-like"/>
    <property type="match status" value="1"/>
</dbReference>
<dbReference type="SUPFAM" id="SSF48008">
    <property type="entry name" value="GntR ligand-binding domain-like"/>
    <property type="match status" value="1"/>
</dbReference>
<dbReference type="RefSeq" id="WP_202062344.1">
    <property type="nucleotide sequence ID" value="NZ_JAEQMY010000029.1"/>
</dbReference>
<organism evidence="6 7">
    <name type="scientific">Microvirga aerilata</name>
    <dbReference type="NCBI Taxonomy" id="670292"/>
    <lineage>
        <taxon>Bacteria</taxon>
        <taxon>Pseudomonadati</taxon>
        <taxon>Pseudomonadota</taxon>
        <taxon>Alphaproteobacteria</taxon>
        <taxon>Hyphomicrobiales</taxon>
        <taxon>Methylobacteriaceae</taxon>
        <taxon>Microvirga</taxon>
    </lineage>
</organism>
<gene>
    <name evidence="6" type="ORF">JKG68_18115</name>
</gene>